<comment type="similarity">
    <text evidence="1">Belongs to the TRAFAC class myosin-kinesin ATPase superfamily. Kinesin family. KIN-7 subfamily.</text>
</comment>
<organism evidence="11 12">
    <name type="scientific">Rubus argutus</name>
    <name type="common">Southern blackberry</name>
    <dbReference type="NCBI Taxonomy" id="59490"/>
    <lineage>
        <taxon>Eukaryota</taxon>
        <taxon>Viridiplantae</taxon>
        <taxon>Streptophyta</taxon>
        <taxon>Embryophyta</taxon>
        <taxon>Tracheophyta</taxon>
        <taxon>Spermatophyta</taxon>
        <taxon>Magnoliopsida</taxon>
        <taxon>eudicotyledons</taxon>
        <taxon>Gunneridae</taxon>
        <taxon>Pentapetalae</taxon>
        <taxon>rosids</taxon>
        <taxon>fabids</taxon>
        <taxon>Rosales</taxon>
        <taxon>Rosaceae</taxon>
        <taxon>Rosoideae</taxon>
        <taxon>Rosoideae incertae sedis</taxon>
        <taxon>Rubus</taxon>
    </lineage>
</organism>
<evidence type="ECO:0000256" key="1">
    <source>
        <dbReference type="ARBA" id="ARBA00007310"/>
    </source>
</evidence>
<dbReference type="InterPro" id="IPR027640">
    <property type="entry name" value="Kinesin-like_fam"/>
</dbReference>
<feature type="compositionally biased region" description="Polar residues" evidence="9">
    <location>
        <begin position="729"/>
        <end position="744"/>
    </location>
</feature>
<evidence type="ECO:0000256" key="6">
    <source>
        <dbReference type="ARBA" id="ARBA00023175"/>
    </source>
</evidence>
<dbReference type="Proteomes" id="UP001457282">
    <property type="component" value="Unassembled WGS sequence"/>
</dbReference>
<dbReference type="InterPro" id="IPR001752">
    <property type="entry name" value="Kinesin_motor_dom"/>
</dbReference>
<dbReference type="GO" id="GO:0003777">
    <property type="term" value="F:microtubule motor activity"/>
    <property type="evidence" value="ECO:0007669"/>
    <property type="project" value="InterPro"/>
</dbReference>
<evidence type="ECO:0000256" key="3">
    <source>
        <dbReference type="ARBA" id="ARBA00022741"/>
    </source>
</evidence>
<dbReference type="SUPFAM" id="SSF52540">
    <property type="entry name" value="P-loop containing nucleoside triphosphate hydrolases"/>
    <property type="match status" value="1"/>
</dbReference>
<dbReference type="AlphaFoldDB" id="A0AAW1YGW3"/>
<comment type="caution">
    <text evidence="11">The sequence shown here is derived from an EMBL/GenBank/DDBJ whole genome shotgun (WGS) entry which is preliminary data.</text>
</comment>
<evidence type="ECO:0000256" key="7">
    <source>
        <dbReference type="PROSITE-ProRule" id="PRU00283"/>
    </source>
</evidence>
<evidence type="ECO:0000256" key="4">
    <source>
        <dbReference type="ARBA" id="ARBA00022840"/>
    </source>
</evidence>
<evidence type="ECO:0000256" key="9">
    <source>
        <dbReference type="SAM" id="MobiDB-lite"/>
    </source>
</evidence>
<feature type="compositionally biased region" description="Polar residues" evidence="9">
    <location>
        <begin position="561"/>
        <end position="590"/>
    </location>
</feature>
<dbReference type="PROSITE" id="PS00411">
    <property type="entry name" value="KINESIN_MOTOR_1"/>
    <property type="match status" value="1"/>
</dbReference>
<feature type="compositionally biased region" description="Polar residues" evidence="9">
    <location>
        <begin position="763"/>
        <end position="778"/>
    </location>
</feature>
<accession>A0AAW1YGW3</accession>
<dbReference type="SMART" id="SM00129">
    <property type="entry name" value="KISc"/>
    <property type="match status" value="1"/>
</dbReference>
<dbReference type="GO" id="GO:0008017">
    <property type="term" value="F:microtubule binding"/>
    <property type="evidence" value="ECO:0007669"/>
    <property type="project" value="InterPro"/>
</dbReference>
<evidence type="ECO:0000313" key="11">
    <source>
        <dbReference type="EMBL" id="KAK9948451.1"/>
    </source>
</evidence>
<keyword evidence="6 7" id="KW-0505">Motor protein</keyword>
<sequence length="1043" mass="117436">MVAIGGEEPMQEPGHGERILVSVRLRPLNEKETGRNDVSDWECINDNTIIYRNNLSVSERSMYPTAYTFDRVFSTDCSTRRVYEEGAKKVALSVASGINSSIFAYGQTSSGKTYTMSGITEYTVADIYDYIDKHKEREFVLKFSALEIYNESVRDLLSADTTPLRLLDDPERGTIVEKLTEETLRDWNHFRELLSVCEAQRQIGETSLNEASSRSHQILRLVIESSAREFLGYDKSSSLTAMVNFVDLAGSERASQTLSAGTRLKEGCHINRSLLTLGTVIRKLSKGRNGHVPYRDSKLTRILQSSLGGNARTAIICTLSPAHSHVEQSRNTLLFASCAKEVTTSAQVNVVMSDKTLVKHLQKELAKLENELKSSGPRTVPADSSTLLREKDLQIEKLKKEVSELTLQRDLAQSQVKDLVRVLEDDKPSPADLDRYYPKLRVRSSWDNFEIQPSAIPVLAGSHRRGSVRSFCTSQYSDVDSRTSSDDTLIQLPDFDENFLHIDSSIPHMFSSSQLSVSLPNSVEVNLHHEESKEQSDVNSEDVCKEVRCIEMEESSTNRYVASNISDSSTNRYQNSNMSSPAADTATSGLTVVENGGGTNKELQSPLLDHKGYVIPSPVKTSQWLPEKDMSTPLIFKLRRSRSCKASLVTSLSSCWLEMVEKNENTPLIEFEKSYNESTPPTEFEKIFIGRPEGLQKKLPSLKYGGEIERLSRNGSQAERSAAFDKCKPQNTESTTNDKSTETSYLVEETKETPTTYDKTTESSSLVEGTKETATTNDKSTERSSLVEGTKEIMDTRCTPQLADSVVPETDTRLIPETDSRSIPEIDCMPIQETGLRSIPSSRDVKDVGLDPIPMDEESPSNWPSEFKRLQREIVELWHACNVSLVHRTYFFLLFRGDSSDSIYMEVELRRLSFLKGTFLKGDQALEDGLTPAASLRALCSERHMLSKQMRKRLSKDERDNLYLKWGIGLNSKNRRLQLANRLWSDTNDMDHITDSANVVAKVVGSVEPEQAFKEMFGLRFIPRDSSMRRRSYRWTDSLKHLV</sequence>
<dbReference type="PANTHER" id="PTHR47968:SF55">
    <property type="entry name" value="KINESIN-LIKE PROTEIN KIN-7H"/>
    <property type="match status" value="1"/>
</dbReference>
<dbReference type="CDD" id="cd01374">
    <property type="entry name" value="KISc_CENP_E"/>
    <property type="match status" value="1"/>
</dbReference>
<reference evidence="11 12" key="1">
    <citation type="journal article" date="2023" name="G3 (Bethesda)">
        <title>A chromosome-length genome assembly and annotation of blackberry (Rubus argutus, cv. 'Hillquist').</title>
        <authorList>
            <person name="Bruna T."/>
            <person name="Aryal R."/>
            <person name="Dudchenko O."/>
            <person name="Sargent D.J."/>
            <person name="Mead D."/>
            <person name="Buti M."/>
            <person name="Cavallini A."/>
            <person name="Hytonen T."/>
            <person name="Andres J."/>
            <person name="Pham M."/>
            <person name="Weisz D."/>
            <person name="Mascagni F."/>
            <person name="Usai G."/>
            <person name="Natali L."/>
            <person name="Bassil N."/>
            <person name="Fernandez G.E."/>
            <person name="Lomsadze A."/>
            <person name="Armour M."/>
            <person name="Olukolu B."/>
            <person name="Poorten T."/>
            <person name="Britton C."/>
            <person name="Davik J."/>
            <person name="Ashrafi H."/>
            <person name="Aiden E.L."/>
            <person name="Borodovsky M."/>
            <person name="Worthington M."/>
        </authorList>
    </citation>
    <scope>NUCLEOTIDE SEQUENCE [LARGE SCALE GENOMIC DNA]</scope>
    <source>
        <strain evidence="11">PI 553951</strain>
    </source>
</reference>
<dbReference type="PROSITE" id="PS50067">
    <property type="entry name" value="KINESIN_MOTOR_2"/>
    <property type="match status" value="1"/>
</dbReference>
<dbReference type="Pfam" id="PF11995">
    <property type="entry name" value="DUF3490"/>
    <property type="match status" value="1"/>
</dbReference>
<keyword evidence="4 7" id="KW-0067">ATP-binding</keyword>
<dbReference type="FunFam" id="3.40.850.10:FF:000016">
    <property type="entry name" value="Kinesin-like protein"/>
    <property type="match status" value="1"/>
</dbReference>
<keyword evidence="5 8" id="KW-0175">Coiled coil</keyword>
<gene>
    <name evidence="11" type="ORF">M0R45_004024</name>
</gene>
<dbReference type="GO" id="GO:0005874">
    <property type="term" value="C:microtubule"/>
    <property type="evidence" value="ECO:0007669"/>
    <property type="project" value="UniProtKB-KW"/>
</dbReference>
<dbReference type="InterPro" id="IPR027417">
    <property type="entry name" value="P-loop_NTPase"/>
</dbReference>
<dbReference type="PRINTS" id="PR00380">
    <property type="entry name" value="KINESINHEAVY"/>
</dbReference>
<dbReference type="GO" id="GO:0005524">
    <property type="term" value="F:ATP binding"/>
    <property type="evidence" value="ECO:0007669"/>
    <property type="project" value="UniProtKB-UniRule"/>
</dbReference>
<feature type="region of interest" description="Disordered" evidence="9">
    <location>
        <begin position="561"/>
        <end position="602"/>
    </location>
</feature>
<evidence type="ECO:0000259" key="10">
    <source>
        <dbReference type="PROSITE" id="PS50067"/>
    </source>
</evidence>
<evidence type="ECO:0000256" key="2">
    <source>
        <dbReference type="ARBA" id="ARBA00022701"/>
    </source>
</evidence>
<keyword evidence="3 7" id="KW-0547">Nucleotide-binding</keyword>
<dbReference type="PANTHER" id="PTHR47968">
    <property type="entry name" value="CENTROMERE PROTEIN E"/>
    <property type="match status" value="1"/>
</dbReference>
<dbReference type="EMBL" id="JBEDUW010000001">
    <property type="protein sequence ID" value="KAK9948451.1"/>
    <property type="molecule type" value="Genomic_DNA"/>
</dbReference>
<name>A0AAW1YGW3_RUBAR</name>
<feature type="binding site" evidence="7">
    <location>
        <begin position="106"/>
        <end position="113"/>
    </location>
    <ligand>
        <name>ATP</name>
        <dbReference type="ChEBI" id="CHEBI:30616"/>
    </ligand>
</feature>
<keyword evidence="2" id="KW-0493">Microtubule</keyword>
<dbReference type="Gene3D" id="3.40.850.10">
    <property type="entry name" value="Kinesin motor domain"/>
    <property type="match status" value="1"/>
</dbReference>
<feature type="coiled-coil region" evidence="8">
    <location>
        <begin position="351"/>
        <end position="415"/>
    </location>
</feature>
<dbReference type="GO" id="GO:0007018">
    <property type="term" value="P:microtubule-based movement"/>
    <property type="evidence" value="ECO:0007669"/>
    <property type="project" value="InterPro"/>
</dbReference>
<dbReference type="InterPro" id="IPR019821">
    <property type="entry name" value="Kinesin_motor_CS"/>
</dbReference>
<dbReference type="InterPro" id="IPR036961">
    <property type="entry name" value="Kinesin_motor_dom_sf"/>
</dbReference>
<feature type="region of interest" description="Disordered" evidence="9">
    <location>
        <begin position="712"/>
        <end position="786"/>
    </location>
</feature>
<evidence type="ECO:0000256" key="5">
    <source>
        <dbReference type="ARBA" id="ARBA00023054"/>
    </source>
</evidence>
<evidence type="ECO:0000313" key="12">
    <source>
        <dbReference type="Proteomes" id="UP001457282"/>
    </source>
</evidence>
<protein>
    <recommendedName>
        <fullName evidence="10">Kinesin motor domain-containing protein</fullName>
    </recommendedName>
</protein>
<dbReference type="Pfam" id="PF00225">
    <property type="entry name" value="Kinesin"/>
    <property type="match status" value="1"/>
</dbReference>
<proteinExistence type="inferred from homology"/>
<feature type="domain" description="Kinesin motor" evidence="10">
    <location>
        <begin position="18"/>
        <end position="342"/>
    </location>
</feature>
<dbReference type="InterPro" id="IPR021881">
    <property type="entry name" value="NACK_C"/>
</dbReference>
<keyword evidence="12" id="KW-1185">Reference proteome</keyword>
<evidence type="ECO:0000256" key="8">
    <source>
        <dbReference type="SAM" id="Coils"/>
    </source>
</evidence>